<dbReference type="EMBL" id="MNBE01000128">
    <property type="protein sequence ID" value="OKP13472.1"/>
    <property type="molecule type" value="Genomic_DNA"/>
</dbReference>
<dbReference type="InterPro" id="IPR022672">
    <property type="entry name" value="Hexokinase_N"/>
</dbReference>
<dbReference type="GO" id="GO:0019158">
    <property type="term" value="F:mannokinase activity"/>
    <property type="evidence" value="ECO:0007669"/>
    <property type="project" value="TreeGrafter"/>
</dbReference>
<dbReference type="EC" id="2.7.1.-" evidence="6"/>
<evidence type="ECO:0000259" key="7">
    <source>
        <dbReference type="Pfam" id="PF00349"/>
    </source>
</evidence>
<dbReference type="PANTHER" id="PTHR19443">
    <property type="entry name" value="HEXOKINASE"/>
    <property type="match status" value="1"/>
</dbReference>
<dbReference type="STRING" id="1316194.A0A1Q5ULX5"/>
<evidence type="ECO:0000256" key="4">
    <source>
        <dbReference type="ARBA" id="ARBA00044613"/>
    </source>
</evidence>
<dbReference type="GO" id="GO:0005536">
    <property type="term" value="F:D-glucose binding"/>
    <property type="evidence" value="ECO:0007669"/>
    <property type="project" value="InterPro"/>
</dbReference>
<dbReference type="OrthoDB" id="5422570at2759"/>
<dbReference type="Proteomes" id="UP000186955">
    <property type="component" value="Unassembled WGS sequence"/>
</dbReference>
<evidence type="ECO:0000313" key="9">
    <source>
        <dbReference type="Proteomes" id="UP000186955"/>
    </source>
</evidence>
<dbReference type="PROSITE" id="PS51748">
    <property type="entry name" value="HEXOKINASE_2"/>
    <property type="match status" value="1"/>
</dbReference>
<dbReference type="SUPFAM" id="SSF53067">
    <property type="entry name" value="Actin-like ATPase domain"/>
    <property type="match status" value="1"/>
</dbReference>
<sequence>MLTGIPEERIQFLKQNEEWCTIDTPALKRITEHCGNELDKGLSKDGGSIPMNVTWITSFPNGCEEGRVLTIDMGGTNLRVCDVNLPADRRDFEQTQKYRLPEAIKTSRGEQLWNWIADRLKEFMENRRIDASEAETVSLAFTFSFPVYRKNIRSGVLQRWTKNFNVAGAEGTMWSRSSKQHFRGK</sequence>
<evidence type="ECO:0000256" key="1">
    <source>
        <dbReference type="ARBA" id="ARBA00004888"/>
    </source>
</evidence>
<evidence type="ECO:0000256" key="2">
    <source>
        <dbReference type="ARBA" id="ARBA00005028"/>
    </source>
</evidence>
<dbReference type="GO" id="GO:0005739">
    <property type="term" value="C:mitochondrion"/>
    <property type="evidence" value="ECO:0007669"/>
    <property type="project" value="TreeGrafter"/>
</dbReference>
<accession>A0A1Q5ULX5</accession>
<dbReference type="GO" id="GO:0005829">
    <property type="term" value="C:cytosol"/>
    <property type="evidence" value="ECO:0007669"/>
    <property type="project" value="TreeGrafter"/>
</dbReference>
<comment type="caution">
    <text evidence="8">The sequence shown here is derived from an EMBL/GenBank/DDBJ whole genome shotgun (WGS) entry which is preliminary data.</text>
</comment>
<dbReference type="GO" id="GO:0005524">
    <property type="term" value="F:ATP binding"/>
    <property type="evidence" value="ECO:0007669"/>
    <property type="project" value="UniProtKB-UniRule"/>
</dbReference>
<dbReference type="GO" id="GO:0006013">
    <property type="term" value="P:mannose metabolic process"/>
    <property type="evidence" value="ECO:0007669"/>
    <property type="project" value="TreeGrafter"/>
</dbReference>
<comment type="pathway">
    <text evidence="2">Carbohydrate metabolism; hexose metabolism.</text>
</comment>
<keyword evidence="6 8" id="KW-0418">Kinase</keyword>
<dbReference type="PRINTS" id="PR00475">
    <property type="entry name" value="HEXOKINASE"/>
</dbReference>
<keyword evidence="6" id="KW-0808">Transferase</keyword>
<evidence type="ECO:0000256" key="6">
    <source>
        <dbReference type="RuleBase" id="RU362007"/>
    </source>
</evidence>
<dbReference type="GO" id="GO:0006006">
    <property type="term" value="P:glucose metabolic process"/>
    <property type="evidence" value="ECO:0007669"/>
    <property type="project" value="TreeGrafter"/>
</dbReference>
<keyword evidence="6" id="KW-0547">Nucleotide-binding</keyword>
<comment type="catalytic activity">
    <reaction evidence="5">
        <text>D-fructose + ATP = D-fructose 6-phosphate + ADP + H(+)</text>
        <dbReference type="Rhea" id="RHEA:16125"/>
        <dbReference type="ChEBI" id="CHEBI:15378"/>
        <dbReference type="ChEBI" id="CHEBI:30616"/>
        <dbReference type="ChEBI" id="CHEBI:37721"/>
        <dbReference type="ChEBI" id="CHEBI:61527"/>
        <dbReference type="ChEBI" id="CHEBI:456216"/>
        <dbReference type="EC" id="2.7.1.1"/>
    </reaction>
    <physiologicalReaction direction="left-to-right" evidence="5">
        <dbReference type="Rhea" id="RHEA:16126"/>
    </physiologicalReaction>
</comment>
<organism evidence="8 9">
    <name type="scientific">Penicillium subrubescens</name>
    <dbReference type="NCBI Taxonomy" id="1316194"/>
    <lineage>
        <taxon>Eukaryota</taxon>
        <taxon>Fungi</taxon>
        <taxon>Dikarya</taxon>
        <taxon>Ascomycota</taxon>
        <taxon>Pezizomycotina</taxon>
        <taxon>Eurotiomycetes</taxon>
        <taxon>Eurotiomycetidae</taxon>
        <taxon>Eurotiales</taxon>
        <taxon>Aspergillaceae</taxon>
        <taxon>Penicillium</taxon>
    </lineage>
</organism>
<dbReference type="Pfam" id="PF00349">
    <property type="entry name" value="Hexokinase_1"/>
    <property type="match status" value="1"/>
</dbReference>
<comment type="pathway">
    <text evidence="1">Carbohydrate degradation; glycolysis; D-glyceraldehyde 3-phosphate and glycerone phosphate from D-glucose: step 1/4.</text>
</comment>
<gene>
    <name evidence="8" type="ORF">PENSUB_663</name>
</gene>
<dbReference type="InterPro" id="IPR043129">
    <property type="entry name" value="ATPase_NBD"/>
</dbReference>
<reference evidence="8 9" key="1">
    <citation type="submission" date="2016-10" db="EMBL/GenBank/DDBJ databases">
        <title>Genome sequence of the ascomycete fungus Penicillium subrubescens.</title>
        <authorList>
            <person name="De Vries R.P."/>
            <person name="Peng M."/>
            <person name="Dilokpimol A."/>
            <person name="Hilden K."/>
            <person name="Makela M.R."/>
            <person name="Grigoriev I."/>
            <person name="Riley R."/>
            <person name="Granchi Z."/>
        </authorList>
    </citation>
    <scope>NUCLEOTIDE SEQUENCE [LARGE SCALE GENOMIC DNA]</scope>
    <source>
        <strain evidence="8 9">CBS 132785</strain>
    </source>
</reference>
<evidence type="ECO:0000256" key="3">
    <source>
        <dbReference type="ARBA" id="ARBA00023152"/>
    </source>
</evidence>
<dbReference type="InterPro" id="IPR001312">
    <property type="entry name" value="Hexokinase"/>
</dbReference>
<dbReference type="Gene3D" id="1.10.287.1250">
    <property type="match status" value="1"/>
</dbReference>
<dbReference type="AlphaFoldDB" id="A0A1Q5ULX5"/>
<dbReference type="Gene3D" id="3.30.420.40">
    <property type="match status" value="1"/>
</dbReference>
<feature type="domain" description="Hexokinase N-terminal" evidence="7">
    <location>
        <begin position="14"/>
        <end position="172"/>
    </location>
</feature>
<comment type="catalytic activity">
    <reaction evidence="4">
        <text>a D-hexose + ATP = a D-hexose 6-phosphate + ADP + H(+)</text>
        <dbReference type="Rhea" id="RHEA:22740"/>
        <dbReference type="ChEBI" id="CHEBI:4194"/>
        <dbReference type="ChEBI" id="CHEBI:15378"/>
        <dbReference type="ChEBI" id="CHEBI:30616"/>
        <dbReference type="ChEBI" id="CHEBI:229467"/>
        <dbReference type="ChEBI" id="CHEBI:456216"/>
        <dbReference type="EC" id="2.7.1.1"/>
    </reaction>
    <physiologicalReaction direction="left-to-right" evidence="4">
        <dbReference type="Rhea" id="RHEA:22741"/>
    </physiologicalReaction>
</comment>
<keyword evidence="9" id="KW-1185">Reference proteome</keyword>
<dbReference type="GO" id="GO:0004340">
    <property type="term" value="F:glucokinase activity"/>
    <property type="evidence" value="ECO:0007669"/>
    <property type="project" value="TreeGrafter"/>
</dbReference>
<proteinExistence type="inferred from homology"/>
<dbReference type="GO" id="GO:0006096">
    <property type="term" value="P:glycolytic process"/>
    <property type="evidence" value="ECO:0007669"/>
    <property type="project" value="UniProtKB-KW"/>
</dbReference>
<evidence type="ECO:0000313" key="8">
    <source>
        <dbReference type="EMBL" id="OKP13472.1"/>
    </source>
</evidence>
<comment type="similarity">
    <text evidence="6">Belongs to the hexokinase family.</text>
</comment>
<dbReference type="GO" id="GO:0008865">
    <property type="term" value="F:fructokinase activity"/>
    <property type="evidence" value="ECO:0007669"/>
    <property type="project" value="TreeGrafter"/>
</dbReference>
<keyword evidence="3 6" id="KW-0324">Glycolysis</keyword>
<keyword evidence="6" id="KW-0067">ATP-binding</keyword>
<name>A0A1Q5ULX5_9EURO</name>
<dbReference type="PANTHER" id="PTHR19443:SF16">
    <property type="entry name" value="HEXOKINASE TYPE 1-RELATED"/>
    <property type="match status" value="1"/>
</dbReference>
<evidence type="ECO:0000256" key="5">
    <source>
        <dbReference type="ARBA" id="ARBA00047905"/>
    </source>
</evidence>
<dbReference type="GO" id="GO:0001678">
    <property type="term" value="P:intracellular glucose homeostasis"/>
    <property type="evidence" value="ECO:0007669"/>
    <property type="project" value="InterPro"/>
</dbReference>
<protein>
    <recommendedName>
        <fullName evidence="6">Phosphotransferase</fullName>
        <ecNumber evidence="6">2.7.1.-</ecNumber>
    </recommendedName>
</protein>